<dbReference type="AlphaFoldDB" id="B1ZW32"/>
<dbReference type="OrthoDB" id="183656at2"/>
<dbReference type="Gene3D" id="3.90.550.10">
    <property type="entry name" value="Spore Coat Polysaccharide Biosynthesis Protein SpsA, Chain A"/>
    <property type="match status" value="1"/>
</dbReference>
<dbReference type="EMBL" id="CP001032">
    <property type="protein sequence ID" value="ACB76046.1"/>
    <property type="molecule type" value="Genomic_DNA"/>
</dbReference>
<feature type="domain" description="Glycosyltransferase 2-like" evidence="1">
    <location>
        <begin position="4"/>
        <end position="119"/>
    </location>
</feature>
<evidence type="ECO:0000313" key="3">
    <source>
        <dbReference type="Proteomes" id="UP000007013"/>
    </source>
</evidence>
<evidence type="ECO:0000313" key="2">
    <source>
        <dbReference type="EMBL" id="ACB76046.1"/>
    </source>
</evidence>
<dbReference type="InterPro" id="IPR029044">
    <property type="entry name" value="Nucleotide-diphossugar_trans"/>
</dbReference>
<protein>
    <submittedName>
        <fullName evidence="2">Glycosyl transferase family 2</fullName>
    </submittedName>
</protein>
<dbReference type="InterPro" id="IPR001173">
    <property type="entry name" value="Glyco_trans_2-like"/>
</dbReference>
<dbReference type="eggNOG" id="COG1216">
    <property type="taxonomic scope" value="Bacteria"/>
</dbReference>
<dbReference type="CDD" id="cd00761">
    <property type="entry name" value="Glyco_tranf_GTA_type"/>
    <property type="match status" value="1"/>
</dbReference>
<organism evidence="2 3">
    <name type="scientific">Opitutus terrae (strain DSM 11246 / JCM 15787 / PB90-1)</name>
    <dbReference type="NCBI Taxonomy" id="452637"/>
    <lineage>
        <taxon>Bacteria</taxon>
        <taxon>Pseudomonadati</taxon>
        <taxon>Verrucomicrobiota</taxon>
        <taxon>Opitutia</taxon>
        <taxon>Opitutales</taxon>
        <taxon>Opitutaceae</taxon>
        <taxon>Opitutus</taxon>
    </lineage>
</organism>
<sequence length="626" mass="70877">MKASIIIATHNPRTDYLERVIAAIRRQTLPPGEWEFLLVDNCSSPPLASDLTNWHPHGRIIAAPMLGLTPARCAGLAASRGEILIWADDDNVLAPDYLEQALTAFAADAKLGAAGGKSIPEYESALPRWYHSGLAPLGCRDLGDERIDSRWTTMEPRFYPSSAPLGAGLVIRRSAMLAWAVAVEHDSRRARFGRHGAQLTSGEDNDINLTLLAAGWKLSYLPALRLIHLIPPRRLTAEYQGRIGESTSRDFVRVLDVHGIRPWRPIPRWGVPLRKARAWFNRRAWRGPAEHILWRGDCGQFDGRASIWNLQRARMLKAVGAGRAVYLLYHQPMGWVRGSWRDGGPLGRRRTERGRRAMMSAASTLPPPSATGSSPIDVTLLTGRQFWYQTAFCLWTLARTAERPVRPLIIDDGTTDETAIASLRRTFPQARFIPLAETMARLDEVLPVKRFPALRARRENFVLLRKLTDVHAGLHGWRLLLDSDLLFFRRPDVLLDWLDRPERPLRGEDVMNAYGYPLEELACLAGRTLPERVNTGTLGLRSDTIDWERLEHWCDALQRRGPHYFQEQALTAMLLAGADCVVLPPEDYVVFPHPPEVMECRAVMHHYTAGSKRWYFRHNWQRVFGS</sequence>
<dbReference type="STRING" id="452637.Oter_2765"/>
<dbReference type="KEGG" id="ote:Oter_2765"/>
<dbReference type="PANTHER" id="PTHR43685:SF2">
    <property type="entry name" value="GLYCOSYLTRANSFERASE 2-LIKE DOMAIN-CONTAINING PROTEIN"/>
    <property type="match status" value="1"/>
</dbReference>
<dbReference type="Proteomes" id="UP000007013">
    <property type="component" value="Chromosome"/>
</dbReference>
<proteinExistence type="predicted"/>
<dbReference type="Pfam" id="PF00535">
    <property type="entry name" value="Glycos_transf_2"/>
    <property type="match status" value="1"/>
</dbReference>
<gene>
    <name evidence="2" type="ordered locus">Oter_2765</name>
</gene>
<reference evidence="2 3" key="1">
    <citation type="journal article" date="2011" name="J. Bacteriol.">
        <title>Genome sequence of the verrucomicrobium Opitutus terrae PB90-1, an abundant inhabitant of rice paddy soil ecosystems.</title>
        <authorList>
            <person name="van Passel M.W."/>
            <person name="Kant R."/>
            <person name="Palva A."/>
            <person name="Copeland A."/>
            <person name="Lucas S."/>
            <person name="Lapidus A."/>
            <person name="Glavina del Rio T."/>
            <person name="Pitluck S."/>
            <person name="Goltsman E."/>
            <person name="Clum A."/>
            <person name="Sun H."/>
            <person name="Schmutz J."/>
            <person name="Larimer F.W."/>
            <person name="Land M.L."/>
            <person name="Hauser L."/>
            <person name="Kyrpides N."/>
            <person name="Mikhailova N."/>
            <person name="Richardson P.P."/>
            <person name="Janssen P.H."/>
            <person name="de Vos W.M."/>
            <person name="Smidt H."/>
        </authorList>
    </citation>
    <scope>NUCLEOTIDE SEQUENCE [LARGE SCALE GENOMIC DNA]</scope>
    <source>
        <strain evidence="3">DSM 11246 / JCM 15787 / PB90-1</strain>
    </source>
</reference>
<dbReference type="PANTHER" id="PTHR43685">
    <property type="entry name" value="GLYCOSYLTRANSFERASE"/>
    <property type="match status" value="1"/>
</dbReference>
<keyword evidence="3" id="KW-1185">Reference proteome</keyword>
<dbReference type="RefSeq" id="WP_012375581.1">
    <property type="nucleotide sequence ID" value="NC_010571.1"/>
</dbReference>
<dbReference type="InterPro" id="IPR050834">
    <property type="entry name" value="Glycosyltransf_2"/>
</dbReference>
<dbReference type="SUPFAM" id="SSF53448">
    <property type="entry name" value="Nucleotide-diphospho-sugar transferases"/>
    <property type="match status" value="2"/>
</dbReference>
<dbReference type="CAZy" id="GT2">
    <property type="family name" value="Glycosyltransferase Family 2"/>
</dbReference>
<evidence type="ECO:0000259" key="1">
    <source>
        <dbReference type="Pfam" id="PF00535"/>
    </source>
</evidence>
<keyword evidence="2" id="KW-0808">Transferase</keyword>
<name>B1ZW32_OPITP</name>
<dbReference type="GO" id="GO:0016740">
    <property type="term" value="F:transferase activity"/>
    <property type="evidence" value="ECO:0007669"/>
    <property type="project" value="UniProtKB-KW"/>
</dbReference>
<accession>B1ZW32</accession>
<dbReference type="HOGENOM" id="CLU_436682_0_0_0"/>